<evidence type="ECO:0000313" key="1">
    <source>
        <dbReference type="EMBL" id="KAL0170243.1"/>
    </source>
</evidence>
<proteinExistence type="predicted"/>
<keyword evidence="2" id="KW-1185">Reference proteome</keyword>
<dbReference type="AlphaFoldDB" id="A0ABD0P827"/>
<comment type="caution">
    <text evidence="1">The sequence shown here is derived from an EMBL/GenBank/DDBJ whole genome shotgun (WGS) entry which is preliminary data.</text>
</comment>
<dbReference type="EMBL" id="JAMKFB020000017">
    <property type="protein sequence ID" value="KAL0170243.1"/>
    <property type="molecule type" value="Genomic_DNA"/>
</dbReference>
<organism evidence="1 2">
    <name type="scientific">Cirrhinus mrigala</name>
    <name type="common">Mrigala</name>
    <dbReference type="NCBI Taxonomy" id="683832"/>
    <lineage>
        <taxon>Eukaryota</taxon>
        <taxon>Metazoa</taxon>
        <taxon>Chordata</taxon>
        <taxon>Craniata</taxon>
        <taxon>Vertebrata</taxon>
        <taxon>Euteleostomi</taxon>
        <taxon>Actinopterygii</taxon>
        <taxon>Neopterygii</taxon>
        <taxon>Teleostei</taxon>
        <taxon>Ostariophysi</taxon>
        <taxon>Cypriniformes</taxon>
        <taxon>Cyprinidae</taxon>
        <taxon>Labeoninae</taxon>
        <taxon>Labeonini</taxon>
        <taxon>Cirrhinus</taxon>
    </lineage>
</organism>
<feature type="non-terminal residue" evidence="1">
    <location>
        <position position="1"/>
    </location>
</feature>
<sequence length="62" mass="7234">GTGRTVKAEQRWMDQPTKIVSSLKQSLRSLDFSRQDPETLKHSVDELSKLRYAVDQWRNVCN</sequence>
<accession>A0ABD0P827</accession>
<evidence type="ECO:0000313" key="2">
    <source>
        <dbReference type="Proteomes" id="UP001529510"/>
    </source>
</evidence>
<gene>
    <name evidence="1" type="ORF">M9458_034839</name>
</gene>
<feature type="non-terminal residue" evidence="1">
    <location>
        <position position="62"/>
    </location>
</feature>
<protein>
    <recommendedName>
        <fullName evidence="3">Dystrophin</fullName>
    </recommendedName>
</protein>
<dbReference type="Proteomes" id="UP001529510">
    <property type="component" value="Unassembled WGS sequence"/>
</dbReference>
<evidence type="ECO:0008006" key="3">
    <source>
        <dbReference type="Google" id="ProtNLM"/>
    </source>
</evidence>
<name>A0ABD0P827_CIRMR</name>
<reference evidence="1 2" key="1">
    <citation type="submission" date="2024-05" db="EMBL/GenBank/DDBJ databases">
        <title>Genome sequencing and assembly of Indian major carp, Cirrhinus mrigala (Hamilton, 1822).</title>
        <authorList>
            <person name="Mohindra V."/>
            <person name="Chowdhury L.M."/>
            <person name="Lal K."/>
            <person name="Jena J.K."/>
        </authorList>
    </citation>
    <scope>NUCLEOTIDE SEQUENCE [LARGE SCALE GENOMIC DNA]</scope>
    <source>
        <strain evidence="1">CM1030</strain>
        <tissue evidence="1">Blood</tissue>
    </source>
</reference>